<keyword evidence="2" id="KW-1185">Reference proteome</keyword>
<organism evidence="1 2">
    <name type="scientific">Colletotrichum sojae</name>
    <dbReference type="NCBI Taxonomy" id="2175907"/>
    <lineage>
        <taxon>Eukaryota</taxon>
        <taxon>Fungi</taxon>
        <taxon>Dikarya</taxon>
        <taxon>Ascomycota</taxon>
        <taxon>Pezizomycotina</taxon>
        <taxon>Sordariomycetes</taxon>
        <taxon>Hypocreomycetidae</taxon>
        <taxon>Glomerellales</taxon>
        <taxon>Glomerellaceae</taxon>
        <taxon>Colletotrichum</taxon>
        <taxon>Colletotrichum orchidearum species complex</taxon>
    </lineage>
</organism>
<dbReference type="InterPro" id="IPR029058">
    <property type="entry name" value="AB_hydrolase_fold"/>
</dbReference>
<evidence type="ECO:0000313" key="1">
    <source>
        <dbReference type="EMBL" id="KAF6817822.1"/>
    </source>
</evidence>
<name>A0A8H6JRN0_9PEZI</name>
<dbReference type="Pfam" id="PF05705">
    <property type="entry name" value="DUF829"/>
    <property type="match status" value="1"/>
</dbReference>
<evidence type="ECO:0000313" key="2">
    <source>
        <dbReference type="Proteomes" id="UP000652219"/>
    </source>
</evidence>
<accession>A0A8H6JRN0</accession>
<dbReference type="AlphaFoldDB" id="A0A8H6JRN0"/>
<reference evidence="1 2" key="1">
    <citation type="journal article" date="2020" name="Phytopathology">
        <title>Genome Sequence Resources of Colletotrichum truncatum, C. plurivorum, C. musicola, and C. sojae: Four Species Pathogenic to Soybean (Glycine max).</title>
        <authorList>
            <person name="Rogerio F."/>
            <person name="Boufleur T.R."/>
            <person name="Ciampi-Guillardi M."/>
            <person name="Sukno S.A."/>
            <person name="Thon M.R."/>
            <person name="Massola Junior N.S."/>
            <person name="Baroncelli R."/>
        </authorList>
    </citation>
    <scope>NUCLEOTIDE SEQUENCE [LARGE SCALE GENOMIC DNA]</scope>
    <source>
        <strain evidence="1 2">LFN0009</strain>
    </source>
</reference>
<proteinExistence type="predicted"/>
<comment type="caution">
    <text evidence="1">The sequence shown here is derived from an EMBL/GenBank/DDBJ whole genome shotgun (WGS) entry which is preliminary data.</text>
</comment>
<dbReference type="Proteomes" id="UP000652219">
    <property type="component" value="Unassembled WGS sequence"/>
</dbReference>
<gene>
    <name evidence="1" type="ORF">CSOJ01_02259</name>
</gene>
<dbReference type="PANTHER" id="PTHR12265">
    <property type="entry name" value="TRANSMEMBRANE PROTEIN 53"/>
    <property type="match status" value="1"/>
</dbReference>
<dbReference type="EMBL" id="WIGN01000019">
    <property type="protein sequence ID" value="KAF6817822.1"/>
    <property type="molecule type" value="Genomic_DNA"/>
</dbReference>
<sequence>MAPKQPSFPGFRTLTDQVFVREGEPLPTGASPSPSHPRVVIVFGWGDAAPKHVVKYTDGYRLLYPHAKQIAVLSSIRRGMLEDVEQRAAGMRPVVEAAYPPEVRGRPDEDGVLVQTMSNMGGINFASTMEAYRKKYDGPMPHRLAVYDSTPGSPYMTWETLVRWSDATAMGLAPYVPLPYVVTKVIAGLLLASVRGVQNLMGWEPAPIFSNRVMTDERYSKLSVRKLYYYGPDDRIIHYTEIEENIAIVAKAGYQLETVVFEGSGHVGHMRLNPDKYWGGIASAWKEVAGPKAA</sequence>
<protein>
    <submittedName>
        <fullName evidence="1">Paxu protein</fullName>
    </submittedName>
</protein>
<dbReference type="InterPro" id="IPR008547">
    <property type="entry name" value="DUF829_TMEM53"/>
</dbReference>
<dbReference type="PANTHER" id="PTHR12265:SF14">
    <property type="entry name" value="INDOLE-DITERPENE BIOSYNTHESIS PROTEIN PAXU"/>
    <property type="match status" value="1"/>
</dbReference>
<dbReference type="SUPFAM" id="SSF53474">
    <property type="entry name" value="alpha/beta-Hydrolases"/>
    <property type="match status" value="1"/>
</dbReference>